<sequence>MEQSIFSLDGQRPSPRSDPANAAPQHAHLYARKALPPLPLSAPQRAAASQPNGARPYSASQSRRPASSHESNRPLGKKSTRSWPQRSSSVSATARRSSQKIMQLTGVDVNTPDHAPAYLGSVDGVAGRPTTSWNGPVHVSSPASDSWTFPSREPSNLSSPNMGYALRASNHTSWSYSSRPSAWGYHHNGTTGSVDSPKILPPGLESDNTSKLFNLLNGHSNDPKVVNAYHGIVGDLAEPTDSSKPARGDVPVSQPMPTHSINTATSSRRAGSYSLARPSTGASSTPFYPKTVSARPRRASEDQPRTTVAEEPRSGFDTDSDDDDDGGFPWISSRVKKLFARGGRIQSAANKAEYAQKRSKPSHELGRSGIISRTTNRLEEFLAASKGKCKALQG</sequence>
<proteinExistence type="predicted"/>
<dbReference type="AlphaFoldDB" id="A0A084AEV2"/>
<dbReference type="Proteomes" id="UP000028045">
    <property type="component" value="Unassembled WGS sequence"/>
</dbReference>
<dbReference type="OrthoDB" id="10331411at2759"/>
<dbReference type="HOGENOM" id="CLU_700525_0_0_1"/>
<accession>A0A084AEV2</accession>
<feature type="region of interest" description="Disordered" evidence="1">
    <location>
        <begin position="236"/>
        <end position="330"/>
    </location>
</feature>
<gene>
    <name evidence="2" type="ORF">S7711_09846</name>
</gene>
<organism evidence="2 3">
    <name type="scientific">Stachybotrys chartarum (strain CBS 109288 / IBT 7711)</name>
    <name type="common">Toxic black mold</name>
    <name type="synonym">Stilbospora chartarum</name>
    <dbReference type="NCBI Taxonomy" id="1280523"/>
    <lineage>
        <taxon>Eukaryota</taxon>
        <taxon>Fungi</taxon>
        <taxon>Dikarya</taxon>
        <taxon>Ascomycota</taxon>
        <taxon>Pezizomycotina</taxon>
        <taxon>Sordariomycetes</taxon>
        <taxon>Hypocreomycetidae</taxon>
        <taxon>Hypocreales</taxon>
        <taxon>Stachybotryaceae</taxon>
        <taxon>Stachybotrys</taxon>
    </lineage>
</organism>
<evidence type="ECO:0000256" key="1">
    <source>
        <dbReference type="SAM" id="MobiDB-lite"/>
    </source>
</evidence>
<evidence type="ECO:0000313" key="2">
    <source>
        <dbReference type="EMBL" id="KEY63831.1"/>
    </source>
</evidence>
<feature type="compositionally biased region" description="Low complexity" evidence="1">
    <location>
        <begin position="86"/>
        <end position="96"/>
    </location>
</feature>
<dbReference type="EMBL" id="KL649656">
    <property type="protein sequence ID" value="KEY63831.1"/>
    <property type="molecule type" value="Genomic_DNA"/>
</dbReference>
<feature type="compositionally biased region" description="Polar residues" evidence="1">
    <location>
        <begin position="141"/>
        <end position="154"/>
    </location>
</feature>
<evidence type="ECO:0000313" key="3">
    <source>
        <dbReference type="Proteomes" id="UP000028045"/>
    </source>
</evidence>
<feature type="compositionally biased region" description="Basic and acidic residues" evidence="1">
    <location>
        <begin position="298"/>
        <end position="316"/>
    </location>
</feature>
<feature type="compositionally biased region" description="Polar residues" evidence="1">
    <location>
        <begin position="255"/>
        <end position="269"/>
    </location>
</feature>
<name>A0A084AEV2_STACB</name>
<reference evidence="2 3" key="1">
    <citation type="journal article" date="2014" name="BMC Genomics">
        <title>Comparative genome sequencing reveals chemotype-specific gene clusters in the toxigenic black mold Stachybotrys.</title>
        <authorList>
            <person name="Semeiks J."/>
            <person name="Borek D."/>
            <person name="Otwinowski Z."/>
            <person name="Grishin N.V."/>
        </authorList>
    </citation>
    <scope>NUCLEOTIDE SEQUENCE [LARGE SCALE GENOMIC DNA]</scope>
    <source>
        <strain evidence="3">CBS 109288 / IBT 7711</strain>
    </source>
</reference>
<keyword evidence="3" id="KW-1185">Reference proteome</keyword>
<feature type="compositionally biased region" description="Polar residues" evidence="1">
    <location>
        <begin position="47"/>
        <end position="69"/>
    </location>
</feature>
<protein>
    <submittedName>
        <fullName evidence="2">Uncharacterized protein</fullName>
    </submittedName>
</protein>
<feature type="region of interest" description="Disordered" evidence="1">
    <location>
        <begin position="133"/>
        <end position="154"/>
    </location>
</feature>
<feature type="region of interest" description="Disordered" evidence="1">
    <location>
        <begin position="1"/>
        <end position="112"/>
    </location>
</feature>
<feature type="region of interest" description="Disordered" evidence="1">
    <location>
        <begin position="347"/>
        <end position="371"/>
    </location>
</feature>